<dbReference type="EMBL" id="JARBHB010000012">
    <property type="protein sequence ID" value="KAJ8871947.1"/>
    <property type="molecule type" value="Genomic_DNA"/>
</dbReference>
<name>A0ABQ9GIW7_9NEOP</name>
<evidence type="ECO:0000256" key="1">
    <source>
        <dbReference type="SAM" id="Coils"/>
    </source>
</evidence>
<proteinExistence type="predicted"/>
<feature type="coiled-coil region" evidence="1">
    <location>
        <begin position="113"/>
        <end position="140"/>
    </location>
</feature>
<keyword evidence="1" id="KW-0175">Coiled coil</keyword>
<sequence>METQSLVETKLTSLKENTTERLTEVLTSVNDIQTQFQSVEIRLVSEVERTRLDIENKITAIDTRISTVENTPTTPSASFSSNIRKDVDNQLINFERHLEAKFNKTASEYFNSQKDLSLRNNELQSKLVELDARVRKITLTEVTTSGTMEESVPNSITNARDTQESSSCNHVDYAVPLSLVNLTATILHHPAKQWTEGLPTFSGKKKKTGLKSTVFYWWEVEKEKIRSFIQFKRRFLHEYWNIRIQANLRARLHLERFDPKKRKSFEQHYGEMFERTRHLDDPMCDDVFAEVIVSQLPLRYKDRWADRSSTNLNKFTLQILKIDQNERLRANPARERERTV</sequence>
<gene>
    <name evidence="2" type="ORF">PR048_028287</name>
</gene>
<accession>A0ABQ9GIW7</accession>
<organism evidence="2 3">
    <name type="scientific">Dryococelus australis</name>
    <dbReference type="NCBI Taxonomy" id="614101"/>
    <lineage>
        <taxon>Eukaryota</taxon>
        <taxon>Metazoa</taxon>
        <taxon>Ecdysozoa</taxon>
        <taxon>Arthropoda</taxon>
        <taxon>Hexapoda</taxon>
        <taxon>Insecta</taxon>
        <taxon>Pterygota</taxon>
        <taxon>Neoptera</taxon>
        <taxon>Polyneoptera</taxon>
        <taxon>Phasmatodea</taxon>
        <taxon>Verophasmatodea</taxon>
        <taxon>Anareolatae</taxon>
        <taxon>Phasmatidae</taxon>
        <taxon>Eurycanthinae</taxon>
        <taxon>Dryococelus</taxon>
    </lineage>
</organism>
<protein>
    <submittedName>
        <fullName evidence="2">Uncharacterized protein</fullName>
    </submittedName>
</protein>
<dbReference type="Proteomes" id="UP001159363">
    <property type="component" value="Chromosome 11"/>
</dbReference>
<comment type="caution">
    <text evidence="2">The sequence shown here is derived from an EMBL/GenBank/DDBJ whole genome shotgun (WGS) entry which is preliminary data.</text>
</comment>
<keyword evidence="3" id="KW-1185">Reference proteome</keyword>
<reference evidence="2 3" key="1">
    <citation type="submission" date="2023-02" db="EMBL/GenBank/DDBJ databases">
        <title>LHISI_Scaffold_Assembly.</title>
        <authorList>
            <person name="Stuart O.P."/>
            <person name="Cleave R."/>
            <person name="Magrath M.J.L."/>
            <person name="Mikheyev A.S."/>
        </authorList>
    </citation>
    <scope>NUCLEOTIDE SEQUENCE [LARGE SCALE GENOMIC DNA]</scope>
    <source>
        <strain evidence="2">Daus_M_001</strain>
        <tissue evidence="2">Leg muscle</tissue>
    </source>
</reference>
<evidence type="ECO:0000313" key="3">
    <source>
        <dbReference type="Proteomes" id="UP001159363"/>
    </source>
</evidence>
<evidence type="ECO:0000313" key="2">
    <source>
        <dbReference type="EMBL" id="KAJ8871947.1"/>
    </source>
</evidence>